<gene>
    <name evidence="1" type="ORF">DILT_LOCUS2676</name>
</gene>
<dbReference type="AlphaFoldDB" id="A0A3P6SSV6"/>
<evidence type="ECO:0000313" key="1">
    <source>
        <dbReference type="EMBL" id="VDK75557.1"/>
    </source>
</evidence>
<protein>
    <submittedName>
        <fullName evidence="1">Uncharacterized protein</fullName>
    </submittedName>
</protein>
<dbReference type="Proteomes" id="UP000281553">
    <property type="component" value="Unassembled WGS sequence"/>
</dbReference>
<proteinExistence type="predicted"/>
<evidence type="ECO:0000313" key="2">
    <source>
        <dbReference type="Proteomes" id="UP000281553"/>
    </source>
</evidence>
<reference evidence="1 2" key="1">
    <citation type="submission" date="2018-11" db="EMBL/GenBank/DDBJ databases">
        <authorList>
            <consortium name="Pathogen Informatics"/>
        </authorList>
    </citation>
    <scope>NUCLEOTIDE SEQUENCE [LARGE SCALE GENOMIC DNA]</scope>
</reference>
<dbReference type="EMBL" id="UYRU01042450">
    <property type="protein sequence ID" value="VDK75557.1"/>
    <property type="molecule type" value="Genomic_DNA"/>
</dbReference>
<keyword evidence="2" id="KW-1185">Reference proteome</keyword>
<name>A0A3P6SSV6_DIBLA</name>
<organism evidence="1 2">
    <name type="scientific">Dibothriocephalus latus</name>
    <name type="common">Fish tapeworm</name>
    <name type="synonym">Diphyllobothrium latum</name>
    <dbReference type="NCBI Taxonomy" id="60516"/>
    <lineage>
        <taxon>Eukaryota</taxon>
        <taxon>Metazoa</taxon>
        <taxon>Spiralia</taxon>
        <taxon>Lophotrochozoa</taxon>
        <taxon>Platyhelminthes</taxon>
        <taxon>Cestoda</taxon>
        <taxon>Eucestoda</taxon>
        <taxon>Diphyllobothriidea</taxon>
        <taxon>Diphyllobothriidae</taxon>
        <taxon>Dibothriocephalus</taxon>
    </lineage>
</organism>
<sequence length="148" mass="17325">MEDLCVESFQDYLSDENCIERNNLHNDYERFRRQSSSDLYDTDNQTTGIYSQPGRPDFNTTKLDRAVIDRMNSASPALKKGHHHVAAVDICQICEEDKCAYCDVEYDEFHNDDKNDDSRFRMHHRKFPCCRTQKSSSHKSHKPSRTPS</sequence>
<accession>A0A3P6SSV6</accession>